<proteinExistence type="predicted"/>
<gene>
    <name evidence="1" type="ORF">AF332_02800</name>
</gene>
<organism evidence="1 2">
    <name type="scientific">Sporosarcina globispora</name>
    <name type="common">Bacillus globisporus</name>
    <dbReference type="NCBI Taxonomy" id="1459"/>
    <lineage>
        <taxon>Bacteria</taxon>
        <taxon>Bacillati</taxon>
        <taxon>Bacillota</taxon>
        <taxon>Bacilli</taxon>
        <taxon>Bacillales</taxon>
        <taxon>Caryophanaceae</taxon>
        <taxon>Sporosarcina</taxon>
    </lineage>
</organism>
<protein>
    <submittedName>
        <fullName evidence="1">Uncharacterized protein</fullName>
    </submittedName>
</protein>
<dbReference type="EMBL" id="LGUF01000007">
    <property type="protein sequence ID" value="KON85843.1"/>
    <property type="molecule type" value="Genomic_DNA"/>
</dbReference>
<name>A0A0M0G7T0_SPOGL</name>
<accession>A0A0M0G7T0</accession>
<keyword evidence="2" id="KW-1185">Reference proteome</keyword>
<sequence>MSFSSKTDLLAEIRIFEYYFEQNNGNIFSFYFADKNEKNILHVVRYGDIFIFVAARQRLTKKDFKKSY</sequence>
<evidence type="ECO:0000313" key="2">
    <source>
        <dbReference type="Proteomes" id="UP000037109"/>
    </source>
</evidence>
<reference evidence="2" key="1">
    <citation type="submission" date="2015-07" db="EMBL/GenBank/DDBJ databases">
        <title>Fjat-10036 dsm4.</title>
        <authorList>
            <person name="Liu B."/>
            <person name="Wang J."/>
            <person name="Zhu Y."/>
            <person name="Liu G."/>
            <person name="Chen Q."/>
            <person name="Chen Z."/>
            <person name="Lan J."/>
            <person name="Che J."/>
            <person name="Ge C."/>
            <person name="Shi H."/>
            <person name="Pan Z."/>
            <person name="Liu X."/>
        </authorList>
    </citation>
    <scope>NUCLEOTIDE SEQUENCE [LARGE SCALE GENOMIC DNA]</scope>
    <source>
        <strain evidence="2">DSM 4</strain>
    </source>
</reference>
<evidence type="ECO:0000313" key="1">
    <source>
        <dbReference type="EMBL" id="KON85843.1"/>
    </source>
</evidence>
<dbReference type="PATRIC" id="fig|1459.3.peg.570"/>
<dbReference type="AlphaFoldDB" id="A0A0M0G7T0"/>
<comment type="caution">
    <text evidence="1">The sequence shown here is derived from an EMBL/GenBank/DDBJ whole genome shotgun (WGS) entry which is preliminary data.</text>
</comment>
<dbReference type="Proteomes" id="UP000037109">
    <property type="component" value="Unassembled WGS sequence"/>
</dbReference>